<evidence type="ECO:0000313" key="3">
    <source>
        <dbReference type="EMBL" id="KAE9027281.1"/>
    </source>
</evidence>
<evidence type="ECO:0000313" key="7">
    <source>
        <dbReference type="Proteomes" id="UP000435112"/>
    </source>
</evidence>
<feature type="region of interest" description="Disordered" evidence="1">
    <location>
        <begin position="19"/>
        <end position="59"/>
    </location>
</feature>
<dbReference type="EMBL" id="QXFV01000762">
    <property type="protein sequence ID" value="KAE9027281.1"/>
    <property type="molecule type" value="Genomic_DNA"/>
</dbReference>
<evidence type="ECO:0000313" key="6">
    <source>
        <dbReference type="Proteomes" id="UP000434957"/>
    </source>
</evidence>
<evidence type="ECO:0000313" key="4">
    <source>
        <dbReference type="EMBL" id="KAE9302824.1"/>
    </source>
</evidence>
<keyword evidence="6" id="KW-1185">Reference proteome</keyword>
<gene>
    <name evidence="3" type="ORF">PR001_g12005</name>
    <name evidence="2" type="ORF">PR002_g12303</name>
    <name evidence="4" type="ORF">PR003_g22160</name>
</gene>
<proteinExistence type="predicted"/>
<dbReference type="OrthoDB" id="115131at2759"/>
<name>A0A6A3M545_9STRA</name>
<organism evidence="3 5">
    <name type="scientific">Phytophthora rubi</name>
    <dbReference type="NCBI Taxonomy" id="129364"/>
    <lineage>
        <taxon>Eukaryota</taxon>
        <taxon>Sar</taxon>
        <taxon>Stramenopiles</taxon>
        <taxon>Oomycota</taxon>
        <taxon>Peronosporomycetes</taxon>
        <taxon>Peronosporales</taxon>
        <taxon>Peronosporaceae</taxon>
        <taxon>Phytophthora</taxon>
    </lineage>
</organism>
<reference evidence="5 7" key="1">
    <citation type="submission" date="2018-09" db="EMBL/GenBank/DDBJ databases">
        <title>Genomic investigation of the strawberry pathogen Phytophthora fragariae indicates pathogenicity is determined by transcriptional variation in three key races.</title>
        <authorList>
            <person name="Adams T.M."/>
            <person name="Armitage A.D."/>
            <person name="Sobczyk M.K."/>
            <person name="Bates H.J."/>
            <person name="Dunwell J.M."/>
            <person name="Nellist C.F."/>
            <person name="Harrison R.J."/>
        </authorList>
    </citation>
    <scope>NUCLEOTIDE SEQUENCE [LARGE SCALE GENOMIC DNA]</scope>
    <source>
        <strain evidence="3 5">SCRP249</strain>
        <strain evidence="2 7">SCRP324</strain>
        <strain evidence="4 6">SCRP333</strain>
    </source>
</reference>
<dbReference type="Proteomes" id="UP000434957">
    <property type="component" value="Unassembled WGS sequence"/>
</dbReference>
<protein>
    <submittedName>
        <fullName evidence="3">Uncharacterized protein</fullName>
    </submittedName>
</protein>
<dbReference type="Proteomes" id="UP000435112">
    <property type="component" value="Unassembled WGS sequence"/>
</dbReference>
<feature type="region of interest" description="Disordered" evidence="1">
    <location>
        <begin position="143"/>
        <end position="166"/>
    </location>
</feature>
<dbReference type="AlphaFoldDB" id="A0A6A3M545"/>
<evidence type="ECO:0000256" key="1">
    <source>
        <dbReference type="SAM" id="MobiDB-lite"/>
    </source>
</evidence>
<evidence type="ECO:0000313" key="2">
    <source>
        <dbReference type="EMBL" id="KAE9021241.1"/>
    </source>
</evidence>
<evidence type="ECO:0000313" key="5">
    <source>
        <dbReference type="Proteomes" id="UP000429607"/>
    </source>
</evidence>
<comment type="caution">
    <text evidence="3">The sequence shown here is derived from an EMBL/GenBank/DDBJ whole genome shotgun (WGS) entry which is preliminary data.</text>
</comment>
<dbReference type="EMBL" id="QXFU01000769">
    <property type="protein sequence ID" value="KAE9021241.1"/>
    <property type="molecule type" value="Genomic_DNA"/>
</dbReference>
<dbReference type="Proteomes" id="UP000429607">
    <property type="component" value="Unassembled WGS sequence"/>
</dbReference>
<accession>A0A6A3M545</accession>
<sequence>MGVELPADLTRDYDMLQLLEEEDDSPTVVPVPPTTPRNQNLVADSRKSDDISSSSSSSPVDSLKLEEFLLEDELFLRGMEKIDDVIKMDALSDLDMMLPLSPTASSWLNALGDSPCRTDGEVESPVLAQGYCRKEVVSPLRLSHCDSSSSGHTEDEEDEGEMMEEEEEVELLKREEKYLAAQKEFLEFKENSRPRRKSVKTRRGRDEAGQIKLLLKSQEQNQLLNGVVTQQKMYADNFKAMLAFAPVNDVRMSLMTPLESYIRLGKDLNERRKTILSLRKEKLDMTHKFIEQKTLGMDCNKPHEFSDMFDKFGKHYCVNFTISRYDGVSIYQVARGIYNQLTEKDEALNKAIGITAQRESTGTLKCNFMHQRIIARPKQAGRKSVKIPDMESNGVFYCRFVDNSAVLATDYVDHDELHPYDESERIRKDMSSGVVLTANEDTDGKKYVVVKRYTMTKLHMYPHKVYQKQWDRFFLSMFHSHDNMKKLVVDHVLQQSDTGCSCTGNKMSCCCASDESSIPCGGHIL</sequence>
<dbReference type="EMBL" id="QXFT01002162">
    <property type="protein sequence ID" value="KAE9302824.1"/>
    <property type="molecule type" value="Genomic_DNA"/>
</dbReference>
<feature type="compositionally biased region" description="Acidic residues" evidence="1">
    <location>
        <begin position="154"/>
        <end position="166"/>
    </location>
</feature>